<evidence type="ECO:0000256" key="1">
    <source>
        <dbReference type="SAM" id="Phobius"/>
    </source>
</evidence>
<feature type="transmembrane region" description="Helical" evidence="1">
    <location>
        <begin position="42"/>
        <end position="63"/>
    </location>
</feature>
<keyword evidence="1" id="KW-0472">Membrane</keyword>
<reference evidence="3" key="1">
    <citation type="submission" date="2016-06" db="EMBL/GenBank/DDBJ databases">
        <authorList>
            <person name="Chen W."/>
            <person name="Hasegawa D.K."/>
        </authorList>
    </citation>
    <scope>NUCLEOTIDE SEQUENCE [LARGE SCALE GENOMIC DNA]</scope>
    <source>
        <strain evidence="3">MEAM1</strain>
    </source>
</reference>
<dbReference type="EMBL" id="CP016303">
    <property type="protein sequence ID" value="ASX25620.1"/>
    <property type="molecule type" value="Genomic_DNA"/>
</dbReference>
<evidence type="ECO:0000313" key="2">
    <source>
        <dbReference type="EMBL" id="ASX25620.1"/>
    </source>
</evidence>
<sequence length="75" mass="8276">MNLSSHKIGSAISALVIGSVFFLAALQLKIDQGYNDFVVGGVAGVHNFFLLGVFGFLENFFAFPRKLWRRNLGQL</sequence>
<protein>
    <submittedName>
        <fullName evidence="2">Uncharacterized protein</fullName>
    </submittedName>
</protein>
<feature type="transmembrane region" description="Helical" evidence="1">
    <location>
        <begin position="12"/>
        <end position="30"/>
    </location>
</feature>
<reference evidence="2 3" key="2">
    <citation type="submission" date="2017-09" db="EMBL/GenBank/DDBJ databases">
        <title>The genome of whitefly Bemisia tabaci, a global crop pest, provides novel insights into virus transmission, host adaptation and insecticide resistance.</title>
        <authorList>
            <person name="Kaur N."/>
            <person name="Kliot A."/>
            <person name="Pinheiro P.V."/>
            <person name="Luan J."/>
            <person name="Zheng Y."/>
            <person name="Liu W."/>
            <person name="Sun H."/>
            <person name="Yang X."/>
            <person name="Xu Y."/>
            <person name="Luo Y."/>
            <person name="Kruse A."/>
            <person name="Fisher T.W."/>
            <person name="Nelson D.R."/>
            <person name="Elimelech M."/>
            <person name="MacCoss M."/>
            <person name="Johnson R."/>
            <person name="Cohen E."/>
            <person name="Hunter W.B."/>
            <person name="Brown J.K."/>
            <person name="Jander G."/>
            <person name="Cilia M."/>
            <person name="Douglas A.E."/>
            <person name="Ghanim M."/>
            <person name="Simmons A.M."/>
            <person name="Wintermantel W.M."/>
            <person name="Ling K.-S."/>
            <person name="Fei Z."/>
        </authorList>
    </citation>
    <scope>NUCLEOTIDE SEQUENCE [LARGE SCALE GENOMIC DNA]</scope>
    <source>
        <strain evidence="2 3">MEAM1</strain>
    </source>
</reference>
<organism evidence="2 3">
    <name type="scientific">Candidatus Hamiltonella defensa</name>
    <name type="common">Bemisia tabaci</name>
    <dbReference type="NCBI Taxonomy" id="672795"/>
    <lineage>
        <taxon>Bacteria</taxon>
        <taxon>Pseudomonadati</taxon>
        <taxon>Pseudomonadota</taxon>
        <taxon>Gammaproteobacteria</taxon>
        <taxon>Enterobacterales</taxon>
        <taxon>Enterobacteriaceae</taxon>
        <taxon>aphid secondary symbionts</taxon>
        <taxon>Candidatus Williamhamiltonella</taxon>
    </lineage>
</organism>
<evidence type="ECO:0000313" key="3">
    <source>
        <dbReference type="Proteomes" id="UP000216438"/>
    </source>
</evidence>
<keyword evidence="1" id="KW-1133">Transmembrane helix</keyword>
<accession>A0A249DX06</accession>
<keyword evidence="1" id="KW-0812">Transmembrane</keyword>
<gene>
    <name evidence="2" type="ORF">BA171_00025</name>
</gene>
<name>A0A249DX06_9ENTR</name>
<dbReference type="Proteomes" id="UP000216438">
    <property type="component" value="Chromosome"/>
</dbReference>
<dbReference type="AlphaFoldDB" id="A0A249DX06"/>
<proteinExistence type="predicted"/>